<accession>E3IXN0</accession>
<evidence type="ECO:0000313" key="3">
    <source>
        <dbReference type="Proteomes" id="UP000002484"/>
    </source>
</evidence>
<keyword evidence="3" id="KW-1185">Reference proteome</keyword>
<dbReference type="AlphaFoldDB" id="E3IXN0"/>
<dbReference type="InParanoid" id="E3IXN0"/>
<proteinExistence type="predicted"/>
<reference evidence="2 3" key="1">
    <citation type="submission" date="2010-10" db="EMBL/GenBank/DDBJ databases">
        <title>Complete sequence of Frankia sp. EuI1c.</title>
        <authorList>
            <consortium name="US DOE Joint Genome Institute"/>
            <person name="Lucas S."/>
            <person name="Copeland A."/>
            <person name="Lapidus A."/>
            <person name="Cheng J.-F."/>
            <person name="Bruce D."/>
            <person name="Goodwin L."/>
            <person name="Pitluck S."/>
            <person name="Chertkov O."/>
            <person name="Detter J.C."/>
            <person name="Han C."/>
            <person name="Tapia R."/>
            <person name="Land M."/>
            <person name="Hauser L."/>
            <person name="Jeffries C."/>
            <person name="Kyrpides N."/>
            <person name="Ivanova N."/>
            <person name="Mikhailova N."/>
            <person name="Beauchemin N."/>
            <person name="Sen A."/>
            <person name="Sur S.A."/>
            <person name="Gtari M."/>
            <person name="Wall L."/>
            <person name="Tisa L."/>
            <person name="Woyke T."/>
        </authorList>
    </citation>
    <scope>NUCLEOTIDE SEQUENCE [LARGE SCALE GENOMIC DNA]</scope>
    <source>
        <strain evidence="3">DSM 45817 / CECT 9037 / EuI1c</strain>
    </source>
</reference>
<dbReference type="KEGG" id="fri:FraEuI1c_2150"/>
<protein>
    <submittedName>
        <fullName evidence="2">Uncharacterized protein</fullName>
    </submittedName>
</protein>
<evidence type="ECO:0000256" key="1">
    <source>
        <dbReference type="SAM" id="Phobius"/>
    </source>
</evidence>
<dbReference type="HOGENOM" id="CLU_1276118_0_0_11"/>
<gene>
    <name evidence="2" type="ordered locus">FraEuI1c_2150</name>
</gene>
<keyword evidence="1" id="KW-0812">Transmembrane</keyword>
<sequence length="216" mass="23760">MIPLDIYWGRQAAIELYPDRLRLRLPSYFGARRIEIGLDEVVAVPVYRTTERRESPDWQAYPQIAADGLLIPYLATRLCGLPRGGIDPRPPTLVLAFALPVRLPPLRLHTGDNPTPLPPPLGFIASRARDGVTIDGAFLRAIPQAEALRRLGAGGVSVGGDWRTWQRSHPRDDAAIQRGRVAAEEHYYDVTGNLILVWVLLLVLGAVAVIIGVNLG</sequence>
<keyword evidence="1" id="KW-0472">Membrane</keyword>
<evidence type="ECO:0000313" key="2">
    <source>
        <dbReference type="EMBL" id="ADP80189.1"/>
    </source>
</evidence>
<dbReference type="EMBL" id="CP002299">
    <property type="protein sequence ID" value="ADP80189.1"/>
    <property type="molecule type" value="Genomic_DNA"/>
</dbReference>
<feature type="transmembrane region" description="Helical" evidence="1">
    <location>
        <begin position="195"/>
        <end position="215"/>
    </location>
</feature>
<name>E3IXN0_PSEI1</name>
<organism evidence="2 3">
    <name type="scientific">Pseudofrankia inefficax (strain DSM 45817 / CECT 9037 / DDB 130130 / EuI1c)</name>
    <name type="common">Frankia inefficax</name>
    <dbReference type="NCBI Taxonomy" id="298654"/>
    <lineage>
        <taxon>Bacteria</taxon>
        <taxon>Bacillati</taxon>
        <taxon>Actinomycetota</taxon>
        <taxon>Actinomycetes</taxon>
        <taxon>Frankiales</taxon>
        <taxon>Frankiaceae</taxon>
        <taxon>Pseudofrankia</taxon>
    </lineage>
</organism>
<dbReference type="Proteomes" id="UP000002484">
    <property type="component" value="Chromosome"/>
</dbReference>
<keyword evidence="1" id="KW-1133">Transmembrane helix</keyword>